<organism evidence="1 2">
    <name type="scientific">Shewanella pneumatophori</name>
    <dbReference type="NCBI Taxonomy" id="314092"/>
    <lineage>
        <taxon>Bacteria</taxon>
        <taxon>Pseudomonadati</taxon>
        <taxon>Pseudomonadota</taxon>
        <taxon>Gammaproteobacteria</taxon>
        <taxon>Alteromonadales</taxon>
        <taxon>Shewanellaceae</taxon>
        <taxon>Shewanella</taxon>
    </lineage>
</organism>
<dbReference type="RefSeq" id="WP_248948124.1">
    <property type="nucleotide sequence ID" value="NZ_JAKILB010000001.1"/>
</dbReference>
<reference evidence="1" key="1">
    <citation type="submission" date="2022-01" db="EMBL/GenBank/DDBJ databases">
        <title>Whole genome-based taxonomy of the Shewanellaceae.</title>
        <authorList>
            <person name="Martin-Rodriguez A.J."/>
        </authorList>
    </citation>
    <scope>NUCLEOTIDE SEQUENCE</scope>
    <source>
        <strain evidence="1">KCTC 23973</strain>
    </source>
</reference>
<dbReference type="NCBIfam" id="TIGR03184">
    <property type="entry name" value="DNA_S_dndE"/>
    <property type="match status" value="1"/>
</dbReference>
<dbReference type="Pfam" id="PF08870">
    <property type="entry name" value="DndE"/>
    <property type="match status" value="1"/>
</dbReference>
<dbReference type="Proteomes" id="UP001139293">
    <property type="component" value="Unassembled WGS sequence"/>
</dbReference>
<dbReference type="EMBL" id="JAKILB010000001">
    <property type="protein sequence ID" value="MCL1137186.1"/>
    <property type="molecule type" value="Genomic_DNA"/>
</dbReference>
<dbReference type="AlphaFoldDB" id="A0A9X1Z992"/>
<accession>A0A9X1Z992</accession>
<evidence type="ECO:0000313" key="2">
    <source>
        <dbReference type="Proteomes" id="UP001139293"/>
    </source>
</evidence>
<gene>
    <name evidence="1" type="primary">dndE</name>
    <name evidence="1" type="ORF">L2740_01180</name>
</gene>
<dbReference type="InterPro" id="IPR038472">
    <property type="entry name" value="DndE_sf"/>
</dbReference>
<dbReference type="InterPro" id="IPR014969">
    <property type="entry name" value="DNA_S_DndE"/>
</dbReference>
<dbReference type="Gene3D" id="1.10.1220.160">
    <property type="entry name" value="DNA sulphur modification protein DndE"/>
    <property type="match status" value="1"/>
</dbReference>
<proteinExistence type="predicted"/>
<keyword evidence="2" id="KW-1185">Reference proteome</keyword>
<name>A0A9X1Z992_9GAMM</name>
<protein>
    <submittedName>
        <fullName evidence="1">DNA sulfur modification protein DndE</fullName>
    </submittedName>
</protein>
<sequence length="113" mass="12816">MLPTRGLKLPKDTEEQLRRLKLKAKITPNVASRLAFFKSVESGYRYHDSTIKLDGSLVLDKVTWLGDLTLAIDCTLTMLYPTLDSKELEKAWATHVQHGVKTMRMVKSVKDLA</sequence>
<comment type="caution">
    <text evidence="1">The sequence shown here is derived from an EMBL/GenBank/DDBJ whole genome shotgun (WGS) entry which is preliminary data.</text>
</comment>
<evidence type="ECO:0000313" key="1">
    <source>
        <dbReference type="EMBL" id="MCL1137186.1"/>
    </source>
</evidence>